<reference evidence="2 3" key="2">
    <citation type="journal article" date="2024" name="Int. J. Syst. Evol. Microbiol.">
        <title>Promethearchaeum syntrophicum gen. nov., sp. nov., an anaerobic, obligately syntrophic archaeon, the first isolate of the lineage 'Asgard' archaea, and proposal of the new archaeal phylum Promethearchaeota phyl. nov. and kingdom Promethearchaeati regn. nov.</title>
        <authorList>
            <person name="Imachi H."/>
            <person name="Nobu M.K."/>
            <person name="Kato S."/>
            <person name="Takaki Y."/>
            <person name="Miyazaki M."/>
            <person name="Miyata M."/>
            <person name="Ogawara M."/>
            <person name="Saito Y."/>
            <person name="Sakai S."/>
            <person name="Tahara Y.O."/>
            <person name="Takano Y."/>
            <person name="Tasumi E."/>
            <person name="Uematsu K."/>
            <person name="Yoshimura T."/>
            <person name="Itoh T."/>
            <person name="Ohkuma M."/>
            <person name="Takai K."/>
        </authorList>
    </citation>
    <scope>NUCLEOTIDE SEQUENCE [LARGE SCALE GENOMIC DNA]</scope>
    <source>
        <strain evidence="2 3">MK-D1</strain>
    </source>
</reference>
<dbReference type="GeneID" id="41331399"/>
<accession>A0A5B9DEQ8</accession>
<evidence type="ECO:0000256" key="1">
    <source>
        <dbReference type="SAM" id="Phobius"/>
    </source>
</evidence>
<feature type="transmembrane region" description="Helical" evidence="1">
    <location>
        <begin position="202"/>
        <end position="223"/>
    </location>
</feature>
<feature type="transmembrane region" description="Helical" evidence="1">
    <location>
        <begin position="64"/>
        <end position="83"/>
    </location>
</feature>
<name>A0A5B9DEQ8_9ARCH</name>
<sequence length="363" mass="41542">MTLNWSSNVIVGFVGFIPSLMATIFTFIQYFKNKYTHLKYYGGMWLMLSIWILFQAISDLFLSIPLHFLVFYALIIFSYFVNLSVDTITRDSIDPYKMFFTTIASSFVVILSFDFNNFPTFNPDAIIIDPEAVTPYPTMNGSFKIAVMIAATLLISIALYGNFKVLIHSPKKLKKYSLLNILGTYLWGIQPVWIQVTHLEEVYPGLATGSMALGLVIIAIITLKEPKLAYILPFKAYRILIQRTDNGDILFKHDWNKLEAPGSEEIFSRMMQAVNTMFDMTINKGNVKNIKFDEAEITFKVSKVAPLVCILISSDYSITLRNSFDTFANEVYKDFINDKNNFLSMNKNNKGMIILKKNFPYIP</sequence>
<dbReference type="EMBL" id="CP042905">
    <property type="protein sequence ID" value="QEE17592.1"/>
    <property type="molecule type" value="Genomic_DNA"/>
</dbReference>
<protein>
    <submittedName>
        <fullName evidence="2">Uncharacterized protein</fullName>
    </submittedName>
</protein>
<dbReference type="KEGG" id="psyt:DSAG12_03429"/>
<feature type="transmembrane region" description="Helical" evidence="1">
    <location>
        <begin position="145"/>
        <end position="166"/>
    </location>
</feature>
<evidence type="ECO:0000313" key="3">
    <source>
        <dbReference type="Proteomes" id="UP000321408"/>
    </source>
</evidence>
<evidence type="ECO:0000313" key="2">
    <source>
        <dbReference type="EMBL" id="QEE17592.1"/>
    </source>
</evidence>
<gene>
    <name evidence="2" type="ORF">DSAG12_03429</name>
</gene>
<organism evidence="2 3">
    <name type="scientific">Promethearchaeum syntrophicum</name>
    <dbReference type="NCBI Taxonomy" id="2594042"/>
    <lineage>
        <taxon>Archaea</taxon>
        <taxon>Promethearchaeati</taxon>
        <taxon>Promethearchaeota</taxon>
        <taxon>Promethearchaeia</taxon>
        <taxon>Promethearchaeales</taxon>
        <taxon>Promethearchaeaceae</taxon>
        <taxon>Promethearchaeum</taxon>
    </lineage>
</organism>
<dbReference type="Proteomes" id="UP000321408">
    <property type="component" value="Chromosome"/>
</dbReference>
<keyword evidence="3" id="KW-1185">Reference proteome</keyword>
<dbReference type="RefSeq" id="WP_147664481.1">
    <property type="nucleotide sequence ID" value="NZ_CP042905.2"/>
</dbReference>
<proteinExistence type="predicted"/>
<feature type="transmembrane region" description="Helical" evidence="1">
    <location>
        <begin position="178"/>
        <end position="196"/>
    </location>
</feature>
<keyword evidence="1" id="KW-0812">Transmembrane</keyword>
<feature type="transmembrane region" description="Helical" evidence="1">
    <location>
        <begin position="6"/>
        <end position="28"/>
    </location>
</feature>
<dbReference type="AlphaFoldDB" id="A0A5B9DEQ8"/>
<feature type="transmembrane region" description="Helical" evidence="1">
    <location>
        <begin position="40"/>
        <end position="58"/>
    </location>
</feature>
<keyword evidence="1" id="KW-1133">Transmembrane helix</keyword>
<reference evidence="2 3" key="1">
    <citation type="journal article" date="2020" name="Nature">
        <title>Isolation of an archaeon at the prokaryote-eukaryote interface.</title>
        <authorList>
            <person name="Imachi H."/>
            <person name="Nobu M.K."/>
            <person name="Nakahara N."/>
            <person name="Morono Y."/>
            <person name="Ogawara M."/>
            <person name="Takaki Y."/>
            <person name="Takano Y."/>
            <person name="Uematsu K."/>
            <person name="Ikuta T."/>
            <person name="Ito M."/>
            <person name="Matsui Y."/>
            <person name="Miyazaki M."/>
            <person name="Murata K."/>
            <person name="Saito Y."/>
            <person name="Sakai S."/>
            <person name="Song C."/>
            <person name="Tasumi E."/>
            <person name="Yamanaka Y."/>
            <person name="Yamaguchi T."/>
            <person name="Kamagata Y."/>
            <person name="Tamaki H."/>
            <person name="Takai K."/>
        </authorList>
    </citation>
    <scope>NUCLEOTIDE SEQUENCE [LARGE SCALE GENOMIC DNA]</scope>
    <source>
        <strain evidence="2 3">MK-D1</strain>
    </source>
</reference>
<keyword evidence="1" id="KW-0472">Membrane</keyword>
<feature type="transmembrane region" description="Helical" evidence="1">
    <location>
        <begin position="95"/>
        <end position="113"/>
    </location>
</feature>